<dbReference type="InterPro" id="IPR013083">
    <property type="entry name" value="Znf_RING/FYVE/PHD"/>
</dbReference>
<dbReference type="GO" id="GO:0005545">
    <property type="term" value="F:1-phosphatidylinositol binding"/>
    <property type="evidence" value="ECO:0007669"/>
    <property type="project" value="TreeGrafter"/>
</dbReference>
<dbReference type="EMBL" id="JANPWB010000013">
    <property type="protein sequence ID" value="KAJ1105631.1"/>
    <property type="molecule type" value="Genomic_DNA"/>
</dbReference>
<dbReference type="GO" id="GO:0003924">
    <property type="term" value="F:GTPase activity"/>
    <property type="evidence" value="ECO:0007669"/>
    <property type="project" value="InterPro"/>
</dbReference>
<keyword evidence="8" id="KW-1185">Reference proteome</keyword>
<gene>
    <name evidence="7" type="ORF">NDU88_003036</name>
</gene>
<name>A0AAV7MPF0_PLEWA</name>
<dbReference type="InterPro" id="IPR011011">
    <property type="entry name" value="Znf_FYVE_PHD"/>
</dbReference>
<reference evidence="7" key="1">
    <citation type="journal article" date="2022" name="bioRxiv">
        <title>Sequencing and chromosome-scale assembly of the giantPleurodeles waltlgenome.</title>
        <authorList>
            <person name="Brown T."/>
            <person name="Elewa A."/>
            <person name="Iarovenko S."/>
            <person name="Subramanian E."/>
            <person name="Araus A.J."/>
            <person name="Petzold A."/>
            <person name="Susuki M."/>
            <person name="Suzuki K.-i.T."/>
            <person name="Hayashi T."/>
            <person name="Toyoda A."/>
            <person name="Oliveira C."/>
            <person name="Osipova E."/>
            <person name="Leigh N.D."/>
            <person name="Simon A."/>
            <person name="Yun M.H."/>
        </authorList>
    </citation>
    <scope>NUCLEOTIDE SEQUENCE</scope>
    <source>
        <strain evidence="7">20211129_DDA</strain>
        <tissue evidence="7">Liver</tissue>
    </source>
</reference>
<dbReference type="SUPFAM" id="SSF52540">
    <property type="entry name" value="P-loop containing nucleoside triphosphate hydrolases"/>
    <property type="match status" value="1"/>
</dbReference>
<evidence type="ECO:0000313" key="8">
    <source>
        <dbReference type="Proteomes" id="UP001066276"/>
    </source>
</evidence>
<comment type="caution">
    <text evidence="7">The sequence shown here is derived from an EMBL/GenBank/DDBJ whole genome shotgun (WGS) entry which is preliminary data.</text>
</comment>
<dbReference type="Proteomes" id="UP001066276">
    <property type="component" value="Chromosome 9"/>
</dbReference>
<evidence type="ECO:0000256" key="2">
    <source>
        <dbReference type="ARBA" id="ARBA00022771"/>
    </source>
</evidence>
<protein>
    <recommendedName>
        <fullName evidence="6">FYVE-type domain-containing protein</fullName>
    </recommendedName>
</protein>
<dbReference type="GO" id="GO:0008270">
    <property type="term" value="F:zinc ion binding"/>
    <property type="evidence" value="ECO:0007669"/>
    <property type="project" value="UniProtKB-KW"/>
</dbReference>
<dbReference type="Pfam" id="PF02263">
    <property type="entry name" value="GBP"/>
    <property type="match status" value="1"/>
</dbReference>
<dbReference type="Pfam" id="PF01363">
    <property type="entry name" value="FYVE"/>
    <property type="match status" value="2"/>
</dbReference>
<dbReference type="PROSITE" id="PS50178">
    <property type="entry name" value="ZF_FYVE"/>
    <property type="match status" value="2"/>
</dbReference>
<dbReference type="InterPro" id="IPR027417">
    <property type="entry name" value="P-loop_NTPase"/>
</dbReference>
<dbReference type="SUPFAM" id="SSF57903">
    <property type="entry name" value="FYVE/PHD zinc finger"/>
    <property type="match status" value="2"/>
</dbReference>
<dbReference type="GO" id="GO:0140042">
    <property type="term" value="P:lipid droplet formation"/>
    <property type="evidence" value="ECO:0007669"/>
    <property type="project" value="TreeGrafter"/>
</dbReference>
<keyword evidence="2 4" id="KW-0863">Zinc-finger</keyword>
<dbReference type="Gene3D" id="3.40.50.300">
    <property type="entry name" value="P-loop containing nucleotide triphosphate hydrolases"/>
    <property type="match status" value="1"/>
</dbReference>
<dbReference type="CDD" id="cd15734">
    <property type="entry name" value="FYVE_ZFYV1"/>
    <property type="match status" value="1"/>
</dbReference>
<sequence length="645" mass="72369">MDPQDQGCLLQKPQQKEEEGGGSFLLVDEEENLQVKDEETFLTKLGCTEDQTVKVLSIFGNTGDGKSHTLNHMFFGGKEVFRTSSSQDSCTMGVWAAYDPVHSLIILDTEGLLGATCKQNQRQRLLLKILAVSDVVIYRTKAERLHNDMFVFLGNASVAYLKFFTRELKALSNRCGLEVPLSSLGPAAIVFQETSRTTLLGNGSKTLWTAEMQLQKRFNDLNLTADAFSSMRYVGTQTVVPPTDFSKLQEVVKQNVKDTSSRSPRPPAIVYSALKALSDRFCGEIQDEKIALYSFFPDEYFTCSSICLSCQIRCKNGMNHLKDNIPHQADSLCQFTHQYNNRVLICKKCYEGGREVIVIPKTVASNDNPWLGLAKFAWSGYVLECFVCGIIYRSRQYWYGNQDPEGMIVRQEVRHVWPGCETVSMEHHNAAQRVLDGVTGVIQSLNEYSLGPTRAVTSWLTDQVAPAYWRPNSQITECFGCKRAFDVEERRHHCRACGEGFCHMCSNQTMPVPERGWGTAPVRVCKKCYQAGKAESPSEEGVDLLARKVTEVAQGTLDVVSSAVEYPFGFVKAAARPSYWVSDEEISQCHHCKKSFTPKMSKHHCRACGQGFCKACSQDRRPVPSRGWDHPVRVCIDCSKKKDDL</sequence>
<evidence type="ECO:0000259" key="6">
    <source>
        <dbReference type="PROSITE" id="PS50178"/>
    </source>
</evidence>
<dbReference type="GO" id="GO:0005547">
    <property type="term" value="F:phosphatidylinositol-3,4,5-trisphosphate binding"/>
    <property type="evidence" value="ECO:0007669"/>
    <property type="project" value="TreeGrafter"/>
</dbReference>
<dbReference type="GO" id="GO:0005525">
    <property type="term" value="F:GTP binding"/>
    <property type="evidence" value="ECO:0007669"/>
    <property type="project" value="InterPro"/>
</dbReference>
<organism evidence="7 8">
    <name type="scientific">Pleurodeles waltl</name>
    <name type="common">Iberian ribbed newt</name>
    <dbReference type="NCBI Taxonomy" id="8319"/>
    <lineage>
        <taxon>Eukaryota</taxon>
        <taxon>Metazoa</taxon>
        <taxon>Chordata</taxon>
        <taxon>Craniata</taxon>
        <taxon>Vertebrata</taxon>
        <taxon>Euteleostomi</taxon>
        <taxon>Amphibia</taxon>
        <taxon>Batrachia</taxon>
        <taxon>Caudata</taxon>
        <taxon>Salamandroidea</taxon>
        <taxon>Salamandridae</taxon>
        <taxon>Pleurodelinae</taxon>
        <taxon>Pleurodeles</taxon>
    </lineage>
</organism>
<feature type="domain" description="FYVE-type" evidence="6">
    <location>
        <begin position="472"/>
        <end position="533"/>
    </location>
</feature>
<feature type="domain" description="FYVE-type" evidence="6">
    <location>
        <begin position="583"/>
        <end position="643"/>
    </location>
</feature>
<dbReference type="InterPro" id="IPR015894">
    <property type="entry name" value="Guanylate-bd_N"/>
</dbReference>
<evidence type="ECO:0000256" key="5">
    <source>
        <dbReference type="SAM" id="MobiDB-lite"/>
    </source>
</evidence>
<dbReference type="SMART" id="SM00064">
    <property type="entry name" value="FYVE"/>
    <property type="match status" value="2"/>
</dbReference>
<dbReference type="InterPro" id="IPR017455">
    <property type="entry name" value="Znf_FYVE-rel"/>
</dbReference>
<dbReference type="GO" id="GO:0043325">
    <property type="term" value="F:phosphatidylinositol-3,4-bisphosphate binding"/>
    <property type="evidence" value="ECO:0007669"/>
    <property type="project" value="TreeGrafter"/>
</dbReference>
<keyword evidence="3" id="KW-0862">Zinc</keyword>
<proteinExistence type="predicted"/>
<evidence type="ECO:0000256" key="1">
    <source>
        <dbReference type="ARBA" id="ARBA00022723"/>
    </source>
</evidence>
<keyword evidence="1" id="KW-0479">Metal-binding</keyword>
<dbReference type="InterPro" id="IPR000306">
    <property type="entry name" value="Znf_FYVE"/>
</dbReference>
<dbReference type="AlphaFoldDB" id="A0AAV7MPF0"/>
<feature type="region of interest" description="Disordered" evidence="5">
    <location>
        <begin position="1"/>
        <end position="22"/>
    </location>
</feature>
<evidence type="ECO:0000256" key="3">
    <source>
        <dbReference type="ARBA" id="ARBA00022833"/>
    </source>
</evidence>
<accession>A0AAV7MPF0</accession>
<dbReference type="Gene3D" id="3.30.40.10">
    <property type="entry name" value="Zinc/RING finger domain, C3HC4 (zinc finger)"/>
    <property type="match status" value="2"/>
</dbReference>
<dbReference type="PANTHER" id="PTHR46624">
    <property type="entry name" value="AGAP002036-PA"/>
    <property type="match status" value="1"/>
</dbReference>
<dbReference type="InterPro" id="IPR042427">
    <property type="entry name" value="ZFYV1"/>
</dbReference>
<evidence type="ECO:0000313" key="7">
    <source>
        <dbReference type="EMBL" id="KAJ1105631.1"/>
    </source>
</evidence>
<dbReference type="GO" id="GO:0005811">
    <property type="term" value="C:lipid droplet"/>
    <property type="evidence" value="ECO:0007669"/>
    <property type="project" value="TreeGrafter"/>
</dbReference>
<dbReference type="PANTHER" id="PTHR46624:SF2">
    <property type="entry name" value="SI:CH211-11N16.2-RELATED"/>
    <property type="match status" value="1"/>
</dbReference>
<dbReference type="GO" id="GO:0032266">
    <property type="term" value="F:phosphatidylinositol-3-phosphate binding"/>
    <property type="evidence" value="ECO:0007669"/>
    <property type="project" value="TreeGrafter"/>
</dbReference>
<evidence type="ECO:0000256" key="4">
    <source>
        <dbReference type="PROSITE-ProRule" id="PRU00091"/>
    </source>
</evidence>